<evidence type="ECO:0000313" key="2">
    <source>
        <dbReference type="Proteomes" id="UP000318681"/>
    </source>
</evidence>
<dbReference type="PIRSF" id="PIRSF008546">
    <property type="entry name" value="UCP008546"/>
    <property type="match status" value="1"/>
</dbReference>
<gene>
    <name evidence="1" type="ORF">FOY91_05355</name>
</gene>
<organism evidence="1 2">
    <name type="scientific">Alterirhizorhabdus solaris</name>
    <dbReference type="NCBI Taxonomy" id="2529389"/>
    <lineage>
        <taxon>Bacteria</taxon>
        <taxon>Pseudomonadati</taxon>
        <taxon>Pseudomonadota</taxon>
        <taxon>Alphaproteobacteria</taxon>
        <taxon>Sphingomonadales</taxon>
        <taxon>Rhizorhabdaceae</taxon>
        <taxon>Alterirhizorhabdus</taxon>
    </lineage>
</organism>
<dbReference type="RefSeq" id="WP_145148905.1">
    <property type="nucleotide sequence ID" value="NZ_VNIM01000014.1"/>
</dbReference>
<reference evidence="1 2" key="1">
    <citation type="submission" date="2019-07" db="EMBL/GenBank/DDBJ databases">
        <title>Sphingomonas solaris sp. nov., isolated from a solar panel from Boston, Massachusetts.</title>
        <authorList>
            <person name="Tanner K."/>
            <person name="Pascual J."/>
            <person name="Mancuso C."/>
            <person name="Pereto J."/>
            <person name="Khalil A."/>
            <person name="Vilanova C."/>
        </authorList>
    </citation>
    <scope>NUCLEOTIDE SEQUENCE [LARGE SCALE GENOMIC DNA]</scope>
    <source>
        <strain evidence="1 2">R4DWN</strain>
    </source>
</reference>
<protein>
    <submittedName>
        <fullName evidence="1">DUF1810 domain-containing protein</fullName>
    </submittedName>
</protein>
<evidence type="ECO:0000313" key="1">
    <source>
        <dbReference type="EMBL" id="TVV76008.1"/>
    </source>
</evidence>
<dbReference type="InterPro" id="IPR036287">
    <property type="entry name" value="Rv1873-like_sf"/>
</dbReference>
<name>A0A558R9H8_9SPHN</name>
<dbReference type="EMBL" id="VNIM01000014">
    <property type="protein sequence ID" value="TVV76008.1"/>
    <property type="molecule type" value="Genomic_DNA"/>
</dbReference>
<dbReference type="InterPro" id="IPR014937">
    <property type="entry name" value="DUF1810"/>
</dbReference>
<comment type="caution">
    <text evidence="1">The sequence shown here is derived from an EMBL/GenBank/DDBJ whole genome shotgun (WGS) entry which is preliminary data.</text>
</comment>
<sequence length="170" mass="18532">MRRPIGVEWRVTGEAARGEEVQGDGTSGVADRHDLDRFVTAQAGSYATALNEIRRGAKRSHWMWYVFPQIAGLGHSAMAQLYAIASLDEACAYLDHPVLGARYRECVAALQDLDCADPVIVFGEIDAAKLRSSLTLFHAARGERLFEAALQRWFGGMADTATLARIGHAG</sequence>
<keyword evidence="2" id="KW-1185">Reference proteome</keyword>
<dbReference type="AlphaFoldDB" id="A0A558R9H8"/>
<dbReference type="Proteomes" id="UP000318681">
    <property type="component" value="Unassembled WGS sequence"/>
</dbReference>
<dbReference type="Gene3D" id="1.25.40.380">
    <property type="entry name" value="Protein of unknown function DUF1810"/>
    <property type="match status" value="1"/>
</dbReference>
<dbReference type="OrthoDB" id="9801870at2"/>
<proteinExistence type="predicted"/>
<accession>A0A558R9H8</accession>
<dbReference type="Pfam" id="PF08837">
    <property type="entry name" value="DUF1810"/>
    <property type="match status" value="1"/>
</dbReference>
<dbReference type="SUPFAM" id="SSF140736">
    <property type="entry name" value="Rv1873-like"/>
    <property type="match status" value="1"/>
</dbReference>